<proteinExistence type="predicted"/>
<gene>
    <name evidence="2" type="ORF">F1188_20185</name>
</gene>
<comment type="caution">
    <text evidence="2">The sequence shown here is derived from an EMBL/GenBank/DDBJ whole genome shotgun (WGS) entry which is preliminary data.</text>
</comment>
<evidence type="ECO:0000313" key="3">
    <source>
        <dbReference type="Proteomes" id="UP000324065"/>
    </source>
</evidence>
<protein>
    <submittedName>
        <fullName evidence="2">Uncharacterized protein</fullName>
    </submittedName>
</protein>
<dbReference type="RefSeq" id="WP_150064258.1">
    <property type="nucleotide sequence ID" value="NZ_JACHII010000031.1"/>
</dbReference>
<evidence type="ECO:0000256" key="1">
    <source>
        <dbReference type="SAM" id="MobiDB-lite"/>
    </source>
</evidence>
<keyword evidence="3" id="KW-1185">Reference proteome</keyword>
<dbReference type="EMBL" id="VWPJ01000042">
    <property type="protein sequence ID" value="KAA5603006.1"/>
    <property type="molecule type" value="Genomic_DNA"/>
</dbReference>
<dbReference type="AlphaFoldDB" id="A0A5M6I460"/>
<feature type="region of interest" description="Disordered" evidence="1">
    <location>
        <begin position="67"/>
        <end position="101"/>
    </location>
</feature>
<dbReference type="OrthoDB" id="7853821at2"/>
<dbReference type="Proteomes" id="UP000324065">
    <property type="component" value="Unassembled WGS sequence"/>
</dbReference>
<reference evidence="2 3" key="1">
    <citation type="submission" date="2019-09" db="EMBL/GenBank/DDBJ databases">
        <title>Genome sequence of Roseospira marina, one of the more divergent members of the non-sulfur purple photosynthetic bacterial family, the Rhodospirillaceae.</title>
        <authorList>
            <person name="Meyer T."/>
            <person name="Kyndt J."/>
        </authorList>
    </citation>
    <scope>NUCLEOTIDE SEQUENCE [LARGE SCALE GENOMIC DNA]</scope>
    <source>
        <strain evidence="2 3">DSM 15113</strain>
    </source>
</reference>
<evidence type="ECO:0000313" key="2">
    <source>
        <dbReference type="EMBL" id="KAA5603006.1"/>
    </source>
</evidence>
<sequence length="188" mass="21282">MTPRAVEHVRTQVANQWRTEWRLQCDQCGAMARRHWRDLSDPQIAEKNFKTQGWVIGKAVTCPACSAQKHKTPAPPGAERKRTDRMTTERKTSQKPRDLTVEERGRVRDALDVYFDAEKGFYTDGYSDQQVGRELDLPWASVAAFRDLAYGPIRSDPILEEVRAGLVAVEKTLAGLKAKAATLEQRLS</sequence>
<accession>A0A5M6I460</accession>
<feature type="compositionally biased region" description="Basic and acidic residues" evidence="1">
    <location>
        <begin position="78"/>
        <end position="101"/>
    </location>
</feature>
<organism evidence="2 3">
    <name type="scientific">Roseospira marina</name>
    <dbReference type="NCBI Taxonomy" id="140057"/>
    <lineage>
        <taxon>Bacteria</taxon>
        <taxon>Pseudomonadati</taxon>
        <taxon>Pseudomonadota</taxon>
        <taxon>Alphaproteobacteria</taxon>
        <taxon>Rhodospirillales</taxon>
        <taxon>Rhodospirillaceae</taxon>
        <taxon>Roseospira</taxon>
    </lineage>
</organism>
<name>A0A5M6I460_9PROT</name>